<protein>
    <submittedName>
        <fullName evidence="2">TolC family protein</fullName>
    </submittedName>
</protein>
<sequence length="405" mass="43435">MNRLILVLVLLAGGLCMPGGVAGEPALVVSPGTVTELVRRGNPDLVVARARIAEAHGRLTGAGRLANPELEFEMRHDPSFGDGEVAIELSQRIPLTRRLALEKAVGAGDLEVARAEVAALERELVAEARGLLVDVIILRDQRALREDQAKVSRSLAEFVRRVAERGEGSVIDAGQARLDATQLASEIRQLDAEEVAALGRLKRLLGVAAEASLRVGGALPALDEVPVTAGESTHPDLRVAELEADVAGRGVELEKARRLDDVEVGLIGGVERISGGSDEALLGLRVSLPLPWWNRNEGAIEEAAARHQRALHEVDALEATISGEVATARAEMREWKALADEIGGTLLPMADEQTRLADAAFRNGQGDLQAVLRARKQLIQLSVTRLDAVRQFHHARVRLMAAIGR</sequence>
<dbReference type="InterPro" id="IPR003423">
    <property type="entry name" value="OMP_efflux"/>
</dbReference>
<name>A0A6B3L3U2_9BACT</name>
<keyword evidence="3" id="KW-1185">Reference proteome</keyword>
<dbReference type="AlphaFoldDB" id="A0A6B3L3U2"/>
<dbReference type="PANTHER" id="PTHR30203:SF24">
    <property type="entry name" value="BLR4935 PROTEIN"/>
    <property type="match status" value="1"/>
</dbReference>
<reference evidence="2 3" key="1">
    <citation type="submission" date="2020-12" db="EMBL/GenBank/DDBJ databases">
        <title>Sulforoseuscoccus oceanibium gen. nov., sp. nov., a representative of the phylum Verrucomicrobia with special cytoplasmic membrane, and proposal of Sulforoseuscoccusaceae fam. nov.</title>
        <authorList>
            <person name="Xi F."/>
        </authorList>
    </citation>
    <scope>NUCLEOTIDE SEQUENCE [LARGE SCALE GENOMIC DNA]</scope>
    <source>
        <strain evidence="2 3">T37</strain>
    </source>
</reference>
<dbReference type="RefSeq" id="WP_164364432.1">
    <property type="nucleotide sequence ID" value="NZ_CP066776.1"/>
</dbReference>
<dbReference type="Pfam" id="PF02321">
    <property type="entry name" value="OEP"/>
    <property type="match status" value="1"/>
</dbReference>
<dbReference type="SUPFAM" id="SSF56954">
    <property type="entry name" value="Outer membrane efflux proteins (OEP)"/>
    <property type="match status" value="1"/>
</dbReference>
<gene>
    <name evidence="2" type="ORF">G3M56_004135</name>
</gene>
<dbReference type="EMBL" id="CP066776">
    <property type="protein sequence ID" value="QQL45782.1"/>
    <property type="molecule type" value="Genomic_DNA"/>
</dbReference>
<organism evidence="2 3">
    <name type="scientific">Sulfuriroseicoccus oceanibius</name>
    <dbReference type="NCBI Taxonomy" id="2707525"/>
    <lineage>
        <taxon>Bacteria</taxon>
        <taxon>Pseudomonadati</taxon>
        <taxon>Verrucomicrobiota</taxon>
        <taxon>Verrucomicrobiia</taxon>
        <taxon>Verrucomicrobiales</taxon>
        <taxon>Verrucomicrobiaceae</taxon>
        <taxon>Sulfuriroseicoccus</taxon>
    </lineage>
</organism>
<accession>A0A6B3L3U2</accession>
<evidence type="ECO:0000256" key="1">
    <source>
        <dbReference type="ARBA" id="ARBA00007613"/>
    </source>
</evidence>
<dbReference type="GO" id="GO:0015562">
    <property type="term" value="F:efflux transmembrane transporter activity"/>
    <property type="evidence" value="ECO:0007669"/>
    <property type="project" value="InterPro"/>
</dbReference>
<evidence type="ECO:0000313" key="2">
    <source>
        <dbReference type="EMBL" id="QQL45782.1"/>
    </source>
</evidence>
<dbReference type="InterPro" id="IPR010131">
    <property type="entry name" value="MdtP/NodT-like"/>
</dbReference>
<dbReference type="PANTHER" id="PTHR30203">
    <property type="entry name" value="OUTER MEMBRANE CATION EFFLUX PROTEIN"/>
    <property type="match status" value="1"/>
</dbReference>
<evidence type="ECO:0000313" key="3">
    <source>
        <dbReference type="Proteomes" id="UP000475117"/>
    </source>
</evidence>
<proteinExistence type="inferred from homology"/>
<dbReference type="KEGG" id="soa:G3M56_004135"/>
<dbReference type="Proteomes" id="UP000475117">
    <property type="component" value="Chromosome"/>
</dbReference>
<dbReference type="Gene3D" id="1.20.1600.10">
    <property type="entry name" value="Outer membrane efflux proteins (OEP)"/>
    <property type="match status" value="1"/>
</dbReference>
<comment type="similarity">
    <text evidence="1">Belongs to the outer membrane factor (OMF) (TC 1.B.17) family.</text>
</comment>